<feature type="compositionally biased region" description="Polar residues" evidence="1">
    <location>
        <begin position="1"/>
        <end position="18"/>
    </location>
</feature>
<evidence type="ECO:0000256" key="1">
    <source>
        <dbReference type="SAM" id="MobiDB-lite"/>
    </source>
</evidence>
<accession>A0ABV0TJX5</accession>
<evidence type="ECO:0000313" key="3">
    <source>
        <dbReference type="Proteomes" id="UP001482620"/>
    </source>
</evidence>
<organism evidence="2 3">
    <name type="scientific">Ilyodon furcidens</name>
    <name type="common">goldbreast splitfin</name>
    <dbReference type="NCBI Taxonomy" id="33524"/>
    <lineage>
        <taxon>Eukaryota</taxon>
        <taxon>Metazoa</taxon>
        <taxon>Chordata</taxon>
        <taxon>Craniata</taxon>
        <taxon>Vertebrata</taxon>
        <taxon>Euteleostomi</taxon>
        <taxon>Actinopterygii</taxon>
        <taxon>Neopterygii</taxon>
        <taxon>Teleostei</taxon>
        <taxon>Neoteleostei</taxon>
        <taxon>Acanthomorphata</taxon>
        <taxon>Ovalentaria</taxon>
        <taxon>Atherinomorphae</taxon>
        <taxon>Cyprinodontiformes</taxon>
        <taxon>Goodeidae</taxon>
        <taxon>Ilyodon</taxon>
    </lineage>
</organism>
<proteinExistence type="predicted"/>
<dbReference type="EMBL" id="JAHRIQ010035935">
    <property type="protein sequence ID" value="MEQ2232700.1"/>
    <property type="molecule type" value="Genomic_DNA"/>
</dbReference>
<protein>
    <submittedName>
        <fullName evidence="2">Uncharacterized protein</fullName>
    </submittedName>
</protein>
<sequence>MMLSTWDYTSSCNTSTAQDPVCGPQLSLQHYQRRQPPPETQPAQSPGLHQSVDHQLSEGPARTGEAGEHLLPHKINKYWRPPLLFSLYTNECISADLCVKPHTPPLPSSTTLYVLWTTSGS</sequence>
<name>A0ABV0TJX5_9TELE</name>
<feature type="region of interest" description="Disordered" evidence="1">
    <location>
        <begin position="1"/>
        <end position="20"/>
    </location>
</feature>
<feature type="region of interest" description="Disordered" evidence="1">
    <location>
        <begin position="30"/>
        <end position="68"/>
    </location>
</feature>
<evidence type="ECO:0000313" key="2">
    <source>
        <dbReference type="EMBL" id="MEQ2232700.1"/>
    </source>
</evidence>
<dbReference type="Proteomes" id="UP001482620">
    <property type="component" value="Unassembled WGS sequence"/>
</dbReference>
<comment type="caution">
    <text evidence="2">The sequence shown here is derived from an EMBL/GenBank/DDBJ whole genome shotgun (WGS) entry which is preliminary data.</text>
</comment>
<reference evidence="2 3" key="1">
    <citation type="submission" date="2021-06" db="EMBL/GenBank/DDBJ databases">
        <authorList>
            <person name="Palmer J.M."/>
        </authorList>
    </citation>
    <scope>NUCLEOTIDE SEQUENCE [LARGE SCALE GENOMIC DNA]</scope>
    <source>
        <strain evidence="3">if_2019</strain>
        <tissue evidence="2">Muscle</tissue>
    </source>
</reference>
<gene>
    <name evidence="2" type="ORF">ILYODFUR_014135</name>
</gene>
<keyword evidence="3" id="KW-1185">Reference proteome</keyword>